<dbReference type="PROSITE" id="PS51175">
    <property type="entry name" value="CBM6"/>
    <property type="match status" value="1"/>
</dbReference>
<evidence type="ECO:0000259" key="2">
    <source>
        <dbReference type="PROSITE" id="PS51175"/>
    </source>
</evidence>
<dbReference type="AlphaFoldDB" id="A0A975DK58"/>
<dbReference type="KEGG" id="pxi:J5O05_20650"/>
<dbReference type="PANTHER" id="PTHR23150">
    <property type="entry name" value="SULFATASE MODIFYING FACTOR 1, 2"/>
    <property type="match status" value="1"/>
</dbReference>
<reference evidence="3" key="1">
    <citation type="submission" date="2021-03" db="EMBL/GenBank/DDBJ databases">
        <title>Complete Genome of Pseudoalteromonas xiamenensis STKMTI.2, a new potential marine bacterium producing anti-Vibrio compounds.</title>
        <authorList>
            <person name="Handayani D.P."/>
            <person name="Isnansetyo A."/>
            <person name="Istiqomah I."/>
            <person name="Jumina J."/>
        </authorList>
    </citation>
    <scope>NUCLEOTIDE SEQUENCE</scope>
    <source>
        <strain evidence="3">STKMTI.2</strain>
        <plasmid evidence="3">unnamed5</plasmid>
    </source>
</reference>
<accession>A0A975DK58</accession>
<geneLocation type="plasmid" evidence="3 4">
    <name>unnamed5</name>
</geneLocation>
<organism evidence="3 4">
    <name type="scientific">Pseudoalteromonas xiamenensis</name>
    <dbReference type="NCBI Taxonomy" id="882626"/>
    <lineage>
        <taxon>Bacteria</taxon>
        <taxon>Pseudomonadati</taxon>
        <taxon>Pseudomonadota</taxon>
        <taxon>Gammaproteobacteria</taxon>
        <taxon>Alteromonadales</taxon>
        <taxon>Pseudoalteromonadaceae</taxon>
        <taxon>Pseudoalteromonas</taxon>
    </lineage>
</organism>
<feature type="signal peptide" evidence="1">
    <location>
        <begin position="1"/>
        <end position="21"/>
    </location>
</feature>
<dbReference type="Proteomes" id="UP000664904">
    <property type="component" value="Plasmid unnamed5"/>
</dbReference>
<keyword evidence="4" id="KW-1185">Reference proteome</keyword>
<keyword evidence="1" id="KW-0732">Signal</keyword>
<dbReference type="Gene3D" id="2.60.120.260">
    <property type="entry name" value="Galactose-binding domain-like"/>
    <property type="match status" value="1"/>
</dbReference>
<evidence type="ECO:0000313" key="4">
    <source>
        <dbReference type="Proteomes" id="UP000664904"/>
    </source>
</evidence>
<evidence type="ECO:0000256" key="1">
    <source>
        <dbReference type="SAM" id="SignalP"/>
    </source>
</evidence>
<evidence type="ECO:0000313" key="3">
    <source>
        <dbReference type="EMBL" id="QTH73202.1"/>
    </source>
</evidence>
<dbReference type="InterPro" id="IPR042095">
    <property type="entry name" value="SUMF_sf"/>
</dbReference>
<dbReference type="GO" id="GO:0030246">
    <property type="term" value="F:carbohydrate binding"/>
    <property type="evidence" value="ECO:0007669"/>
    <property type="project" value="InterPro"/>
</dbReference>
<dbReference type="InterPro" id="IPR013783">
    <property type="entry name" value="Ig-like_fold"/>
</dbReference>
<dbReference type="Pfam" id="PF03781">
    <property type="entry name" value="FGE-sulfatase"/>
    <property type="match status" value="1"/>
</dbReference>
<feature type="domain" description="CBM6" evidence="2">
    <location>
        <begin position="425"/>
        <end position="548"/>
    </location>
</feature>
<dbReference type="Gene3D" id="3.90.1580.10">
    <property type="entry name" value="paralog of FGE (formylglycine-generating enzyme)"/>
    <property type="match status" value="1"/>
</dbReference>
<dbReference type="Pfam" id="PF03422">
    <property type="entry name" value="CBM_6"/>
    <property type="match status" value="1"/>
</dbReference>
<dbReference type="SUPFAM" id="SSF56436">
    <property type="entry name" value="C-type lectin-like"/>
    <property type="match status" value="1"/>
</dbReference>
<dbReference type="InterPro" id="IPR008979">
    <property type="entry name" value="Galactose-bd-like_sf"/>
</dbReference>
<dbReference type="InterPro" id="IPR016187">
    <property type="entry name" value="CTDL_fold"/>
</dbReference>
<dbReference type="InterPro" id="IPR005084">
    <property type="entry name" value="CBM6"/>
</dbReference>
<dbReference type="SUPFAM" id="SSF49785">
    <property type="entry name" value="Galactose-binding domain-like"/>
    <property type="match status" value="1"/>
</dbReference>
<protein>
    <submittedName>
        <fullName evidence="3">SUMF1/EgtB/PvdO family nonheme iron enzyme</fullName>
    </submittedName>
</protein>
<dbReference type="InterPro" id="IPR051043">
    <property type="entry name" value="Sulfatase_Mod_Factor_Kinase"/>
</dbReference>
<dbReference type="SUPFAM" id="SSF49265">
    <property type="entry name" value="Fibronectin type III"/>
    <property type="match status" value="1"/>
</dbReference>
<dbReference type="CDD" id="cd04080">
    <property type="entry name" value="CBM6_cellulase-like"/>
    <property type="match status" value="1"/>
</dbReference>
<sequence>MTYSQLALVTGACLLSSTLYAGESIRPIEPIMVTIPAGSFEMGTLKRQSAQPVHPVSLNSFSLGKYEVTVKEFARFVEATNYPMPTQCRHELDGWFKPATKGNWQQNALTTSEFQPVVCIGWRAAKAYVDWLAKETGKPYRLPTEAEWEYAARAGTSTDYFFGDDESRTTVCEYANTADLYGESRLQRDVNTSYKNWDTGMANCSDGSAYASIVGMYKPNPFGVHDIVSNVLEFMADCYAENYDNASPTGAAYQQANCEERSTRGGSWHWNNWPHSFRTSIPDDFAGGVDGFRVAMDGQSGTKNKETQLFEASLHEAQIREKLNRVDRFNFAEPVVNLTLTESNGLVSLAWDKHPDPLVTEYRVYRNKVREGMFRLIAANINEPMFKEPTPAHQVEYTVVAIKGQTQSPYSEAVLSPLGFTQVPGKIEAEHVKSLTGASIAMSTDGRGDFNLSGRNGIEASAEFSYQLNVSKAGYYQLSYRVAAPKDVEGFSVYLDDKPIAKATIKNTGGYHQWQTQTGEKVYLPEGKLMLTLKSKSTNWKLNWFQLM</sequence>
<dbReference type="EMBL" id="CP072135">
    <property type="protein sequence ID" value="QTH73202.1"/>
    <property type="molecule type" value="Genomic_DNA"/>
</dbReference>
<dbReference type="PANTHER" id="PTHR23150:SF19">
    <property type="entry name" value="FORMYLGLYCINE-GENERATING ENZYME"/>
    <property type="match status" value="1"/>
</dbReference>
<dbReference type="Gene3D" id="2.60.40.10">
    <property type="entry name" value="Immunoglobulins"/>
    <property type="match status" value="1"/>
</dbReference>
<feature type="chain" id="PRO_5036780590" evidence="1">
    <location>
        <begin position="22"/>
        <end position="548"/>
    </location>
</feature>
<dbReference type="InterPro" id="IPR005532">
    <property type="entry name" value="SUMF_dom"/>
</dbReference>
<dbReference type="GO" id="GO:0120147">
    <property type="term" value="F:formylglycine-generating oxidase activity"/>
    <property type="evidence" value="ECO:0007669"/>
    <property type="project" value="TreeGrafter"/>
</dbReference>
<name>A0A975DK58_9GAMM</name>
<gene>
    <name evidence="3" type="ORF">J5O05_20650</name>
</gene>
<dbReference type="RefSeq" id="WP_208844821.1">
    <property type="nucleotide sequence ID" value="NZ_CP072135.1"/>
</dbReference>
<proteinExistence type="predicted"/>
<dbReference type="InterPro" id="IPR036116">
    <property type="entry name" value="FN3_sf"/>
</dbReference>
<keyword evidence="3" id="KW-0614">Plasmid</keyword>